<feature type="region of interest" description="Disordered" evidence="1">
    <location>
        <begin position="201"/>
        <end position="228"/>
    </location>
</feature>
<dbReference type="Proteomes" id="UP000031338">
    <property type="component" value="Unassembled WGS sequence"/>
</dbReference>
<feature type="domain" description="Bacteriophage T5 Orf172 DNA-binding" evidence="2">
    <location>
        <begin position="12"/>
        <end position="92"/>
    </location>
</feature>
<dbReference type="Pfam" id="PF13455">
    <property type="entry name" value="MUG113"/>
    <property type="match status" value="1"/>
</dbReference>
<evidence type="ECO:0000259" key="2">
    <source>
        <dbReference type="SMART" id="SM00974"/>
    </source>
</evidence>
<dbReference type="EMBL" id="JRVC01000041">
    <property type="protein sequence ID" value="KHS41593.1"/>
    <property type="molecule type" value="Genomic_DNA"/>
</dbReference>
<gene>
    <name evidence="3" type="ORF">NJ75_04647</name>
</gene>
<dbReference type="STRING" id="48936.NJ75_04647"/>
<protein>
    <recommendedName>
        <fullName evidence="2">Bacteriophage T5 Orf172 DNA-binding domain-containing protein</fullName>
    </recommendedName>
</protein>
<sequence>MSEGFVYILTNEAMPGFVKIGLTQQDDVADRVKQLDTTSVPMPFEVHFAARVPDCRKLERTLHFVFGENRTRKNREFFKINPDLAKAIIELVAIAPVEYSDEEQDIDAKERAEIEQTRTRREVRTFKSLNVPVGAQLTFTKDDAITCTVVSDRKVLFEGQIMSATAAALAVVRQMGYDWKTVNGMEYWAYKGVKLSSLGEGQPDFEADEEADSAIMPSGPGPGSGVLP</sequence>
<evidence type="ECO:0000313" key="3">
    <source>
        <dbReference type="EMBL" id="KHS41593.1"/>
    </source>
</evidence>
<proteinExistence type="predicted"/>
<evidence type="ECO:0000313" key="4">
    <source>
        <dbReference type="Proteomes" id="UP000031338"/>
    </source>
</evidence>
<comment type="caution">
    <text evidence="3">The sequence shown here is derived from an EMBL/GenBank/DDBJ whole genome shotgun (WGS) entry which is preliminary data.</text>
</comment>
<name>A0A0B8Z5U9_9SPHN</name>
<reference evidence="3 4" key="1">
    <citation type="submission" date="2014-10" db="EMBL/GenBank/DDBJ databases">
        <title>Draft genome sequence of Novosphingobium subterraneum DSM 12447.</title>
        <authorList>
            <person name="Gan H.M."/>
            <person name="Gan H.Y."/>
            <person name="Savka M.A."/>
        </authorList>
    </citation>
    <scope>NUCLEOTIDE SEQUENCE [LARGE SCALE GENOMIC DNA]</scope>
    <source>
        <strain evidence="3 4">DSM 12447</strain>
    </source>
</reference>
<keyword evidence="4" id="KW-1185">Reference proteome</keyword>
<feature type="compositionally biased region" description="Acidic residues" evidence="1">
    <location>
        <begin position="203"/>
        <end position="212"/>
    </location>
</feature>
<evidence type="ECO:0000256" key="1">
    <source>
        <dbReference type="SAM" id="MobiDB-lite"/>
    </source>
</evidence>
<dbReference type="AlphaFoldDB" id="A0A0B8Z5U9"/>
<dbReference type="SMART" id="SM00974">
    <property type="entry name" value="T5orf172"/>
    <property type="match status" value="1"/>
</dbReference>
<dbReference type="InterPro" id="IPR018306">
    <property type="entry name" value="Phage_T5_Orf172_DNA-bd"/>
</dbReference>
<accession>A0A0B8Z5U9</accession>
<organism evidence="3 4">
    <name type="scientific">Novosphingobium subterraneum</name>
    <dbReference type="NCBI Taxonomy" id="48936"/>
    <lineage>
        <taxon>Bacteria</taxon>
        <taxon>Pseudomonadati</taxon>
        <taxon>Pseudomonadota</taxon>
        <taxon>Alphaproteobacteria</taxon>
        <taxon>Sphingomonadales</taxon>
        <taxon>Sphingomonadaceae</taxon>
        <taxon>Novosphingobium</taxon>
    </lineage>
</organism>
<dbReference type="PATRIC" id="fig|48936.3.peg.4677"/>
<dbReference type="RefSeq" id="WP_052242793.1">
    <property type="nucleotide sequence ID" value="NZ_JRVC01000041.1"/>
</dbReference>